<dbReference type="InterPro" id="IPR047050">
    <property type="entry name" value="NGN"/>
</dbReference>
<dbReference type="InterPro" id="IPR036735">
    <property type="entry name" value="NGN_dom_sf"/>
</dbReference>
<keyword evidence="4 5" id="KW-0804">Transcription</keyword>
<evidence type="ECO:0000256" key="1">
    <source>
        <dbReference type="ARBA" id="ARBA00022472"/>
    </source>
</evidence>
<organism evidence="10 11">
    <name type="scientific">candidate division TA06 bacterium DG_24</name>
    <dbReference type="NCBI Taxonomy" id="1703770"/>
    <lineage>
        <taxon>Bacteria</taxon>
        <taxon>Bacteria division TA06</taxon>
    </lineage>
</organism>
<evidence type="ECO:0000256" key="5">
    <source>
        <dbReference type="HAMAP-Rule" id="MF_00948"/>
    </source>
</evidence>
<gene>
    <name evidence="5" type="primary">nusG</name>
    <name evidence="10" type="ORF">AMJ39_00530</name>
</gene>
<dbReference type="PANTHER" id="PTHR30265:SF2">
    <property type="entry name" value="TRANSCRIPTION TERMINATION_ANTITERMINATION PROTEIN NUSG"/>
    <property type="match status" value="1"/>
</dbReference>
<dbReference type="GO" id="GO:0005829">
    <property type="term" value="C:cytosol"/>
    <property type="evidence" value="ECO:0007669"/>
    <property type="project" value="TreeGrafter"/>
</dbReference>
<feature type="domain" description="KOW" evidence="9">
    <location>
        <begin position="121"/>
        <end position="148"/>
    </location>
</feature>
<dbReference type="PROSITE" id="PS01014">
    <property type="entry name" value="NUSG"/>
    <property type="match status" value="1"/>
</dbReference>
<evidence type="ECO:0000259" key="8">
    <source>
        <dbReference type="SMART" id="SM00738"/>
    </source>
</evidence>
<evidence type="ECO:0000256" key="6">
    <source>
        <dbReference type="NCBIfam" id="TIGR00922"/>
    </source>
</evidence>
<dbReference type="CDD" id="cd06091">
    <property type="entry name" value="KOW_NusG"/>
    <property type="match status" value="1"/>
</dbReference>
<evidence type="ECO:0000256" key="7">
    <source>
        <dbReference type="RuleBase" id="RU000538"/>
    </source>
</evidence>
<dbReference type="PATRIC" id="fig|1703770.3.peg.114"/>
<comment type="similarity">
    <text evidence="5 7">Belongs to the NusG family.</text>
</comment>
<dbReference type="Gene3D" id="3.30.70.940">
    <property type="entry name" value="NusG, N-terminal domain"/>
    <property type="match status" value="1"/>
</dbReference>
<dbReference type="InterPro" id="IPR006645">
    <property type="entry name" value="NGN-like_dom"/>
</dbReference>
<keyword evidence="2 5" id="KW-0889">Transcription antitermination</keyword>
<dbReference type="Gene3D" id="2.30.30.30">
    <property type="match status" value="1"/>
</dbReference>
<dbReference type="Pfam" id="PF02357">
    <property type="entry name" value="NusG"/>
    <property type="match status" value="1"/>
</dbReference>
<evidence type="ECO:0000313" key="10">
    <source>
        <dbReference type="EMBL" id="KPJ54399.1"/>
    </source>
</evidence>
<comment type="caution">
    <text evidence="10">The sequence shown here is derived from an EMBL/GenBank/DDBJ whole genome shotgun (WGS) entry which is preliminary data.</text>
</comment>
<dbReference type="InterPro" id="IPR043425">
    <property type="entry name" value="NusG-like"/>
</dbReference>
<dbReference type="PRINTS" id="PR00338">
    <property type="entry name" value="NUSGTNSCPFCT"/>
</dbReference>
<dbReference type="STRING" id="1703770.AMJ39_00530"/>
<proteinExistence type="inferred from homology"/>
<comment type="function">
    <text evidence="5 7">Participates in transcription elongation, termination and antitermination.</text>
</comment>
<dbReference type="SMART" id="SM00738">
    <property type="entry name" value="NGN"/>
    <property type="match status" value="1"/>
</dbReference>
<dbReference type="SMART" id="SM00739">
    <property type="entry name" value="KOW"/>
    <property type="match status" value="1"/>
</dbReference>
<dbReference type="SUPFAM" id="SSF50104">
    <property type="entry name" value="Translation proteins SH3-like domain"/>
    <property type="match status" value="1"/>
</dbReference>
<dbReference type="NCBIfam" id="TIGR00922">
    <property type="entry name" value="nusG"/>
    <property type="match status" value="1"/>
</dbReference>
<evidence type="ECO:0000256" key="3">
    <source>
        <dbReference type="ARBA" id="ARBA00023015"/>
    </source>
</evidence>
<evidence type="ECO:0000256" key="4">
    <source>
        <dbReference type="ARBA" id="ARBA00023163"/>
    </source>
</evidence>
<dbReference type="InterPro" id="IPR015869">
    <property type="entry name" value="Transcrpt_antiterm_NusG_bac_CS"/>
</dbReference>
<dbReference type="GO" id="GO:0006353">
    <property type="term" value="P:DNA-templated transcription termination"/>
    <property type="evidence" value="ECO:0007669"/>
    <property type="project" value="UniProtKB-UniRule"/>
</dbReference>
<dbReference type="InterPro" id="IPR005824">
    <property type="entry name" value="KOW"/>
</dbReference>
<dbReference type="EMBL" id="LIZS01000003">
    <property type="protein sequence ID" value="KPJ54399.1"/>
    <property type="molecule type" value="Genomic_DNA"/>
</dbReference>
<dbReference type="GO" id="GO:0031564">
    <property type="term" value="P:transcription antitermination"/>
    <property type="evidence" value="ECO:0007669"/>
    <property type="project" value="UniProtKB-UniRule"/>
</dbReference>
<dbReference type="Pfam" id="PF00467">
    <property type="entry name" value="KOW"/>
    <property type="match status" value="1"/>
</dbReference>
<dbReference type="InterPro" id="IPR008991">
    <property type="entry name" value="Translation_prot_SH3-like_sf"/>
</dbReference>
<evidence type="ECO:0000259" key="9">
    <source>
        <dbReference type="SMART" id="SM00739"/>
    </source>
</evidence>
<dbReference type="AlphaFoldDB" id="A0A0S7WWM3"/>
<sequence length="175" mass="19894">MEKKWYVIHTYPGHEKKVKKLLEQAAIGDVAEKLGRILIPTEDVSRIKGGKRTTVEKQIYPGYVLVEMELDDDTLQLVTSTPGITSFLGTRARLHPIQEKEVHRVLSYVETERAKPSSEVSFKVGESVKVTHGPFTDFTGVVDEIYPEREKLRVMVTIFGRTTPIELDFLQVQPI</sequence>
<keyword evidence="3 5" id="KW-0805">Transcription regulation</keyword>
<dbReference type="HAMAP" id="MF_00948">
    <property type="entry name" value="NusG"/>
    <property type="match status" value="1"/>
</dbReference>
<dbReference type="SUPFAM" id="SSF82679">
    <property type="entry name" value="N-utilization substance G protein NusG, N-terminal domain"/>
    <property type="match status" value="1"/>
</dbReference>
<dbReference type="InterPro" id="IPR014722">
    <property type="entry name" value="Rib_uL2_dom2"/>
</dbReference>
<reference evidence="10 11" key="1">
    <citation type="journal article" date="2015" name="Microbiome">
        <title>Genomic resolution of linkages in carbon, nitrogen, and sulfur cycling among widespread estuary sediment bacteria.</title>
        <authorList>
            <person name="Baker B.J."/>
            <person name="Lazar C.S."/>
            <person name="Teske A.P."/>
            <person name="Dick G.J."/>
        </authorList>
    </citation>
    <scope>NUCLEOTIDE SEQUENCE [LARGE SCALE GENOMIC DNA]</scope>
    <source>
        <strain evidence="10">DG_24</strain>
    </source>
</reference>
<dbReference type="FunFam" id="2.30.30.30:FF:000002">
    <property type="entry name" value="Transcription termination/antitermination factor NusG"/>
    <property type="match status" value="1"/>
</dbReference>
<evidence type="ECO:0000256" key="2">
    <source>
        <dbReference type="ARBA" id="ARBA00022814"/>
    </source>
</evidence>
<dbReference type="GO" id="GO:0006354">
    <property type="term" value="P:DNA-templated transcription elongation"/>
    <property type="evidence" value="ECO:0007669"/>
    <property type="project" value="UniProtKB-UniRule"/>
</dbReference>
<protein>
    <recommendedName>
        <fullName evidence="5 6">Transcription termination/antitermination protein NusG</fullName>
    </recommendedName>
</protein>
<feature type="domain" description="NusG-like N-terminal" evidence="8">
    <location>
        <begin position="2"/>
        <end position="109"/>
    </location>
</feature>
<name>A0A0S7WWM3_UNCT6</name>
<dbReference type="PANTHER" id="PTHR30265">
    <property type="entry name" value="RHO-INTERACTING TRANSCRIPTION TERMINATION FACTOR NUSG"/>
    <property type="match status" value="1"/>
</dbReference>
<dbReference type="Proteomes" id="UP000052008">
    <property type="component" value="Unassembled WGS sequence"/>
</dbReference>
<accession>A0A0S7WWM3</accession>
<dbReference type="GO" id="GO:0032784">
    <property type="term" value="P:regulation of DNA-templated transcription elongation"/>
    <property type="evidence" value="ECO:0007669"/>
    <property type="project" value="InterPro"/>
</dbReference>
<dbReference type="InterPro" id="IPR001062">
    <property type="entry name" value="Transcrpt_antiterm_NusG"/>
</dbReference>
<evidence type="ECO:0000313" key="11">
    <source>
        <dbReference type="Proteomes" id="UP000052008"/>
    </source>
</evidence>
<dbReference type="CDD" id="cd09891">
    <property type="entry name" value="NGN_Bact_1"/>
    <property type="match status" value="1"/>
</dbReference>
<keyword evidence="1 5" id="KW-0806">Transcription termination</keyword>